<dbReference type="AlphaFoldDB" id="A0AAV2PSD5"/>
<keyword evidence="1" id="KW-0175">Coiled coil</keyword>
<protein>
    <submittedName>
        <fullName evidence="2">Uncharacterized protein</fullName>
    </submittedName>
</protein>
<reference evidence="2 3" key="1">
    <citation type="submission" date="2024-05" db="EMBL/GenBank/DDBJ databases">
        <authorList>
            <person name="Wallberg A."/>
        </authorList>
    </citation>
    <scope>NUCLEOTIDE SEQUENCE [LARGE SCALE GENOMIC DNA]</scope>
</reference>
<evidence type="ECO:0000313" key="2">
    <source>
        <dbReference type="EMBL" id="CAL4062616.1"/>
    </source>
</evidence>
<organism evidence="2 3">
    <name type="scientific">Meganyctiphanes norvegica</name>
    <name type="common">Northern krill</name>
    <name type="synonym">Thysanopoda norvegica</name>
    <dbReference type="NCBI Taxonomy" id="48144"/>
    <lineage>
        <taxon>Eukaryota</taxon>
        <taxon>Metazoa</taxon>
        <taxon>Ecdysozoa</taxon>
        <taxon>Arthropoda</taxon>
        <taxon>Crustacea</taxon>
        <taxon>Multicrustacea</taxon>
        <taxon>Malacostraca</taxon>
        <taxon>Eumalacostraca</taxon>
        <taxon>Eucarida</taxon>
        <taxon>Euphausiacea</taxon>
        <taxon>Euphausiidae</taxon>
        <taxon>Meganyctiphanes</taxon>
    </lineage>
</organism>
<proteinExistence type="predicted"/>
<feature type="coiled-coil region" evidence="1">
    <location>
        <begin position="1"/>
        <end position="31"/>
    </location>
</feature>
<name>A0AAV2PSD5_MEGNR</name>
<sequence>MEGVISERDALQNQVEKLQKQLNELKQVTSNRIGDLETEKVETHNKLKAFHQEHQASLGIFKSQRSVITSIKNIFKNLSTNIIDSQTINYVRDIVIWTEKTEQNLDNIKIETYIDDVVQQGKIRTLSYSEDFKEEEISETRLILLHDTTRKLFEVTQDHHYDTTEPLSILFPQLLNLLQLSTFQLAYLSKGT</sequence>
<evidence type="ECO:0000256" key="1">
    <source>
        <dbReference type="SAM" id="Coils"/>
    </source>
</evidence>
<evidence type="ECO:0000313" key="3">
    <source>
        <dbReference type="Proteomes" id="UP001497623"/>
    </source>
</evidence>
<accession>A0AAV2PSD5</accession>
<feature type="non-terminal residue" evidence="2">
    <location>
        <position position="192"/>
    </location>
</feature>
<dbReference type="EMBL" id="CAXKWB010000869">
    <property type="protein sequence ID" value="CAL4062616.1"/>
    <property type="molecule type" value="Genomic_DNA"/>
</dbReference>
<gene>
    <name evidence="2" type="ORF">MNOR_LOCUS2743</name>
</gene>
<comment type="caution">
    <text evidence="2">The sequence shown here is derived from an EMBL/GenBank/DDBJ whole genome shotgun (WGS) entry which is preliminary data.</text>
</comment>
<dbReference type="Proteomes" id="UP001497623">
    <property type="component" value="Unassembled WGS sequence"/>
</dbReference>
<keyword evidence="3" id="KW-1185">Reference proteome</keyword>